<protein>
    <recommendedName>
        <fullName evidence="3">Secreted protein</fullName>
    </recommendedName>
</protein>
<dbReference type="EMBL" id="JABURY010000016">
    <property type="protein sequence ID" value="MBC9131128.1"/>
    <property type="molecule type" value="Genomic_DNA"/>
</dbReference>
<name>A0ABR7QY27_9GAMM</name>
<comment type="caution">
    <text evidence="1">The sequence shown here is derived from an EMBL/GenBank/DDBJ whole genome shotgun (WGS) entry which is preliminary data.</text>
</comment>
<dbReference type="Proteomes" id="UP000651208">
    <property type="component" value="Unassembled WGS sequence"/>
</dbReference>
<gene>
    <name evidence="1" type="ORF">FcAc13_07375</name>
</gene>
<evidence type="ECO:0008006" key="3">
    <source>
        <dbReference type="Google" id="ProtNLM"/>
    </source>
</evidence>
<accession>A0ABR7QY27</accession>
<reference evidence="1 2" key="1">
    <citation type="submission" date="2020-06" db="EMBL/GenBank/DDBJ databases">
        <title>Frischella cerana isolated from Apis cerana gut homogenate.</title>
        <authorList>
            <person name="Wolter L.A."/>
            <person name="Suenami S."/>
            <person name="Miyazaki R."/>
        </authorList>
    </citation>
    <scope>NUCLEOTIDE SEQUENCE [LARGE SCALE GENOMIC DNA]</scope>
    <source>
        <strain evidence="1 2">Ac13</strain>
    </source>
</reference>
<dbReference type="RefSeq" id="WP_187755568.1">
    <property type="nucleotide sequence ID" value="NZ_JABURY010000016.1"/>
</dbReference>
<keyword evidence="2" id="KW-1185">Reference proteome</keyword>
<organism evidence="1 2">
    <name type="scientific">Frischella japonica</name>
    <dbReference type="NCBI Taxonomy" id="2741544"/>
    <lineage>
        <taxon>Bacteria</taxon>
        <taxon>Pseudomonadati</taxon>
        <taxon>Pseudomonadota</taxon>
        <taxon>Gammaproteobacteria</taxon>
        <taxon>Orbales</taxon>
        <taxon>Orbaceae</taxon>
        <taxon>Frischella</taxon>
    </lineage>
</organism>
<evidence type="ECO:0000313" key="2">
    <source>
        <dbReference type="Proteomes" id="UP000651208"/>
    </source>
</evidence>
<evidence type="ECO:0000313" key="1">
    <source>
        <dbReference type="EMBL" id="MBC9131128.1"/>
    </source>
</evidence>
<proteinExistence type="predicted"/>
<sequence>MIHRIKASIINILFSFFILLVLVSYSYAEISKNRSHFDCFLVPSESHIKHANFADHYLIKTYGCGGGAICGEIKNLLTNQVIGLPNAYLIEDENGQNEFSIDYRLNSSLVIISGIAADPNEDEEGYAKRYYHFIDDKLQLISLATFTYRCE</sequence>